<evidence type="ECO:0000313" key="3">
    <source>
        <dbReference type="Proteomes" id="UP001219518"/>
    </source>
</evidence>
<dbReference type="Gene3D" id="3.30.70.330">
    <property type="match status" value="1"/>
</dbReference>
<comment type="caution">
    <text evidence="2">The sequence shown here is derived from an EMBL/GenBank/DDBJ whole genome shotgun (WGS) entry which is preliminary data.</text>
</comment>
<dbReference type="InterPro" id="IPR012677">
    <property type="entry name" value="Nucleotide-bd_a/b_plait_sf"/>
</dbReference>
<name>A0AAE1I3D2_9NEOP</name>
<keyword evidence="3" id="KW-1185">Reference proteome</keyword>
<dbReference type="EMBL" id="JAHWGI010001434">
    <property type="protein sequence ID" value="KAK3932216.1"/>
    <property type="molecule type" value="Genomic_DNA"/>
</dbReference>
<feature type="non-terminal residue" evidence="2">
    <location>
        <position position="1"/>
    </location>
</feature>
<gene>
    <name evidence="2" type="ORF">KUF71_011544</name>
</gene>
<dbReference type="InterPro" id="IPR035979">
    <property type="entry name" value="RBD_domain_sf"/>
</dbReference>
<accession>A0AAE1I3D2</accession>
<protein>
    <submittedName>
        <fullName evidence="2">RNA-binding protein Raly</fullName>
    </submittedName>
</protein>
<reference evidence="2" key="1">
    <citation type="submission" date="2021-07" db="EMBL/GenBank/DDBJ databases">
        <authorList>
            <person name="Catto M.A."/>
            <person name="Jacobson A."/>
            <person name="Kennedy G."/>
            <person name="Labadie P."/>
            <person name="Hunt B.G."/>
            <person name="Srinivasan R."/>
        </authorList>
    </citation>
    <scope>NUCLEOTIDE SEQUENCE</scope>
    <source>
        <strain evidence="2">PL_HMW_Pooled</strain>
        <tissue evidence="2">Head</tissue>
    </source>
</reference>
<dbReference type="GO" id="GO:0003723">
    <property type="term" value="F:RNA binding"/>
    <property type="evidence" value="ECO:0007669"/>
    <property type="project" value="UniProtKB-KW"/>
</dbReference>
<reference evidence="2" key="2">
    <citation type="journal article" date="2023" name="BMC Genomics">
        <title>Pest status, molecular evolution, and epigenetic factors derived from the genome assembly of Frankliniella fusca, a thysanopteran phytovirus vector.</title>
        <authorList>
            <person name="Catto M.A."/>
            <person name="Labadie P.E."/>
            <person name="Jacobson A.L."/>
            <person name="Kennedy G.G."/>
            <person name="Srinivasan R."/>
            <person name="Hunt B.G."/>
        </authorList>
    </citation>
    <scope>NUCLEOTIDE SEQUENCE</scope>
    <source>
        <strain evidence="2">PL_HMW_Pooled</strain>
    </source>
</reference>
<proteinExistence type="predicted"/>
<sequence length="70" mass="7729">ACVFLFAGISMHKGYAFVQFANAFDARSACLGEDKRVVLGQTLDVNLVSEPKAHQTGRKRQNITKTGNDW</sequence>
<dbReference type="PANTHER" id="PTHR13968">
    <property type="entry name" value="HETEROGENEOUS NUCLEAR RIBONUCLEOPROTEIN"/>
    <property type="match status" value="1"/>
</dbReference>
<evidence type="ECO:0000313" key="2">
    <source>
        <dbReference type="EMBL" id="KAK3932216.1"/>
    </source>
</evidence>
<dbReference type="PANTHER" id="PTHR13968:SF26">
    <property type="entry name" value="RRM DOMAIN-CONTAINING PROTEIN"/>
    <property type="match status" value="1"/>
</dbReference>
<dbReference type="SUPFAM" id="SSF54928">
    <property type="entry name" value="RNA-binding domain, RBD"/>
    <property type="match status" value="1"/>
</dbReference>
<dbReference type="GO" id="GO:0005634">
    <property type="term" value="C:nucleus"/>
    <property type="evidence" value="ECO:0007669"/>
    <property type="project" value="TreeGrafter"/>
</dbReference>
<organism evidence="2 3">
    <name type="scientific">Frankliniella fusca</name>
    <dbReference type="NCBI Taxonomy" id="407009"/>
    <lineage>
        <taxon>Eukaryota</taxon>
        <taxon>Metazoa</taxon>
        <taxon>Ecdysozoa</taxon>
        <taxon>Arthropoda</taxon>
        <taxon>Hexapoda</taxon>
        <taxon>Insecta</taxon>
        <taxon>Pterygota</taxon>
        <taxon>Neoptera</taxon>
        <taxon>Paraneoptera</taxon>
        <taxon>Thysanoptera</taxon>
        <taxon>Terebrantia</taxon>
        <taxon>Thripoidea</taxon>
        <taxon>Thripidae</taxon>
        <taxon>Frankliniella</taxon>
    </lineage>
</organism>
<dbReference type="Proteomes" id="UP001219518">
    <property type="component" value="Unassembled WGS sequence"/>
</dbReference>
<dbReference type="AlphaFoldDB" id="A0AAE1I3D2"/>
<keyword evidence="1" id="KW-0694">RNA-binding</keyword>
<evidence type="ECO:0000256" key="1">
    <source>
        <dbReference type="ARBA" id="ARBA00022884"/>
    </source>
</evidence>
<dbReference type="InterPro" id="IPR051186">
    <property type="entry name" value="RRM_HNRPC/RALY_subfam"/>
</dbReference>